<feature type="compositionally biased region" description="Basic and acidic residues" evidence="8">
    <location>
        <begin position="210"/>
        <end position="220"/>
    </location>
</feature>
<sequence length="307" mass="33392">MSNAGGGGGGGGGGALPTGCYKCGRPGHWSRDCPLSAPSNPNPSSNSAFTGDPKSLNNNASQSANFSKGGHGSSFQPKAGAPISSDKPKKVPKTRPKLTPELLLSAEGIGYILRYFPRNFKYRGRGHEVSDLRNVLRMYADWHSQLLPYFPFDQFIHKVEEVGSSRHVRNCIGELKERVANGGDPIKLKESAAENEAVHDKEGISTSEVPNHEEPTYHNEDLAFNGNDSEDMQEDILNEIFDKTVEEASNPVQHKIVNSGMPPTEEAMKNSGPIVDDRGGISDPVQITREQKALMEAKRLKALERAE</sequence>
<dbReference type="InterPro" id="IPR012923">
    <property type="entry name" value="Csm3"/>
</dbReference>
<feature type="domain" description="CCHC-type" evidence="9">
    <location>
        <begin position="20"/>
        <end position="34"/>
    </location>
</feature>
<keyword evidence="11" id="KW-1185">Reference proteome</keyword>
<reference evidence="10" key="1">
    <citation type="submission" date="2022-04" db="EMBL/GenBank/DDBJ databases">
        <title>Carnegiea gigantea Genome sequencing and assembly v2.</title>
        <authorList>
            <person name="Copetti D."/>
            <person name="Sanderson M.J."/>
            <person name="Burquez A."/>
            <person name="Wojciechowski M.F."/>
        </authorList>
    </citation>
    <scope>NUCLEOTIDE SEQUENCE</scope>
    <source>
        <strain evidence="10">SGP5-SGP5p</strain>
        <tissue evidence="10">Aerial part</tissue>
    </source>
</reference>
<evidence type="ECO:0000256" key="6">
    <source>
        <dbReference type="PROSITE-ProRule" id="PRU00047"/>
    </source>
</evidence>
<comment type="subcellular location">
    <subcellularLocation>
        <location evidence="1 7">Nucleus</location>
    </subcellularLocation>
</comment>
<dbReference type="AlphaFoldDB" id="A0A9Q1JL83"/>
<evidence type="ECO:0000256" key="1">
    <source>
        <dbReference type="ARBA" id="ARBA00004123"/>
    </source>
</evidence>
<evidence type="ECO:0000313" key="10">
    <source>
        <dbReference type="EMBL" id="KAJ8423258.1"/>
    </source>
</evidence>
<keyword evidence="4 7" id="KW-0539">Nucleus</keyword>
<dbReference type="Pfam" id="PF07962">
    <property type="entry name" value="Swi3"/>
    <property type="match status" value="1"/>
</dbReference>
<protein>
    <recommendedName>
        <fullName evidence="9">CCHC-type domain-containing protein</fullName>
    </recommendedName>
</protein>
<dbReference type="OrthoDB" id="437078at2759"/>
<keyword evidence="6" id="KW-0862">Zinc</keyword>
<dbReference type="SUPFAM" id="SSF57756">
    <property type="entry name" value="Retrovirus zinc finger-like domains"/>
    <property type="match status" value="1"/>
</dbReference>
<evidence type="ECO:0000256" key="4">
    <source>
        <dbReference type="ARBA" id="ARBA00023242"/>
    </source>
</evidence>
<evidence type="ECO:0000259" key="9">
    <source>
        <dbReference type="PROSITE" id="PS50158"/>
    </source>
</evidence>
<dbReference type="Proteomes" id="UP001153076">
    <property type="component" value="Unassembled WGS sequence"/>
</dbReference>
<dbReference type="InterPro" id="IPR040038">
    <property type="entry name" value="TIPIN/Csm3/Swi3"/>
</dbReference>
<dbReference type="SMART" id="SM00343">
    <property type="entry name" value="ZnF_C2HC"/>
    <property type="match status" value="1"/>
</dbReference>
<dbReference type="Pfam" id="PF00098">
    <property type="entry name" value="zf-CCHC"/>
    <property type="match status" value="1"/>
</dbReference>
<dbReference type="PANTHER" id="PTHR13220:SF11">
    <property type="entry name" value="TIMELESS-INTERACTING PROTEIN"/>
    <property type="match status" value="1"/>
</dbReference>
<feature type="compositionally biased region" description="Polar residues" evidence="8">
    <location>
        <begin position="55"/>
        <end position="66"/>
    </location>
</feature>
<comment type="similarity">
    <text evidence="2 7">Belongs to the CSM3 family.</text>
</comment>
<comment type="caution">
    <text evidence="10">The sequence shown here is derived from an EMBL/GenBank/DDBJ whole genome shotgun (WGS) entry which is preliminary data.</text>
</comment>
<evidence type="ECO:0000256" key="2">
    <source>
        <dbReference type="ARBA" id="ARBA00006075"/>
    </source>
</evidence>
<gene>
    <name evidence="10" type="ORF">Cgig2_023659</name>
</gene>
<dbReference type="GO" id="GO:0008270">
    <property type="term" value="F:zinc ion binding"/>
    <property type="evidence" value="ECO:0007669"/>
    <property type="project" value="UniProtKB-KW"/>
</dbReference>
<feature type="compositionally biased region" description="Low complexity" evidence="8">
    <location>
        <begin position="36"/>
        <end position="48"/>
    </location>
</feature>
<proteinExistence type="inferred from homology"/>
<keyword evidence="3 7" id="KW-0227">DNA damage</keyword>
<comment type="function">
    <text evidence="7">Plays an important role in the control of DNA replication and the maintenance of replication fork stability.</text>
</comment>
<keyword evidence="5 7" id="KW-0131">Cell cycle</keyword>
<organism evidence="10 11">
    <name type="scientific">Carnegiea gigantea</name>
    <dbReference type="NCBI Taxonomy" id="171969"/>
    <lineage>
        <taxon>Eukaryota</taxon>
        <taxon>Viridiplantae</taxon>
        <taxon>Streptophyta</taxon>
        <taxon>Embryophyta</taxon>
        <taxon>Tracheophyta</taxon>
        <taxon>Spermatophyta</taxon>
        <taxon>Magnoliopsida</taxon>
        <taxon>eudicotyledons</taxon>
        <taxon>Gunneridae</taxon>
        <taxon>Pentapetalae</taxon>
        <taxon>Caryophyllales</taxon>
        <taxon>Cactineae</taxon>
        <taxon>Cactaceae</taxon>
        <taxon>Cactoideae</taxon>
        <taxon>Echinocereeae</taxon>
        <taxon>Carnegiea</taxon>
    </lineage>
</organism>
<accession>A0A9Q1JL83</accession>
<dbReference type="GO" id="GO:0031297">
    <property type="term" value="P:replication fork processing"/>
    <property type="evidence" value="ECO:0007669"/>
    <property type="project" value="UniProtKB-UniRule"/>
</dbReference>
<keyword evidence="6" id="KW-0479">Metal-binding</keyword>
<feature type="compositionally biased region" description="Basic and acidic residues" evidence="8">
    <location>
        <begin position="192"/>
        <end position="203"/>
    </location>
</feature>
<dbReference type="PANTHER" id="PTHR13220">
    <property type="entry name" value="TIMELESS INTERACTING-RELATED"/>
    <property type="match status" value="1"/>
</dbReference>
<dbReference type="InterPro" id="IPR036875">
    <property type="entry name" value="Znf_CCHC_sf"/>
</dbReference>
<feature type="region of interest" description="Disordered" evidence="8">
    <location>
        <begin position="31"/>
        <end position="97"/>
    </location>
</feature>
<dbReference type="GO" id="GO:0006974">
    <property type="term" value="P:DNA damage response"/>
    <property type="evidence" value="ECO:0007669"/>
    <property type="project" value="UniProtKB-KW"/>
</dbReference>
<dbReference type="Gene3D" id="4.10.60.10">
    <property type="entry name" value="Zinc finger, CCHC-type"/>
    <property type="match status" value="1"/>
</dbReference>
<evidence type="ECO:0000313" key="11">
    <source>
        <dbReference type="Proteomes" id="UP001153076"/>
    </source>
</evidence>
<dbReference type="GO" id="GO:0043111">
    <property type="term" value="P:replication fork arrest"/>
    <property type="evidence" value="ECO:0007669"/>
    <property type="project" value="TreeGrafter"/>
</dbReference>
<name>A0A9Q1JL83_9CARY</name>
<evidence type="ECO:0000256" key="3">
    <source>
        <dbReference type="ARBA" id="ARBA00022763"/>
    </source>
</evidence>
<feature type="region of interest" description="Disordered" evidence="8">
    <location>
        <begin position="255"/>
        <end position="282"/>
    </location>
</feature>
<dbReference type="PROSITE" id="PS50158">
    <property type="entry name" value="ZF_CCHC"/>
    <property type="match status" value="1"/>
</dbReference>
<evidence type="ECO:0000256" key="7">
    <source>
        <dbReference type="RuleBase" id="RU366049"/>
    </source>
</evidence>
<dbReference type="GO" id="GO:0031298">
    <property type="term" value="C:replication fork protection complex"/>
    <property type="evidence" value="ECO:0007669"/>
    <property type="project" value="TreeGrafter"/>
</dbReference>
<feature type="region of interest" description="Disordered" evidence="8">
    <location>
        <begin position="192"/>
        <end position="220"/>
    </location>
</feature>
<evidence type="ECO:0000256" key="8">
    <source>
        <dbReference type="SAM" id="MobiDB-lite"/>
    </source>
</evidence>
<dbReference type="InterPro" id="IPR001878">
    <property type="entry name" value="Znf_CCHC"/>
</dbReference>
<dbReference type="GO" id="GO:0000076">
    <property type="term" value="P:DNA replication checkpoint signaling"/>
    <property type="evidence" value="ECO:0007669"/>
    <property type="project" value="UniProtKB-UniRule"/>
</dbReference>
<evidence type="ECO:0000256" key="5">
    <source>
        <dbReference type="ARBA" id="ARBA00023306"/>
    </source>
</evidence>
<keyword evidence="6" id="KW-0863">Zinc-finger</keyword>
<dbReference type="GO" id="GO:0003677">
    <property type="term" value="F:DNA binding"/>
    <property type="evidence" value="ECO:0007669"/>
    <property type="project" value="TreeGrafter"/>
</dbReference>
<dbReference type="EMBL" id="JAKOGI010002011">
    <property type="protein sequence ID" value="KAJ8423258.1"/>
    <property type="molecule type" value="Genomic_DNA"/>
</dbReference>